<dbReference type="GO" id="GO:0003677">
    <property type="term" value="F:DNA binding"/>
    <property type="evidence" value="ECO:0007669"/>
    <property type="project" value="InterPro"/>
</dbReference>
<gene>
    <name evidence="2" type="ORF">SAMEA3389245_00682</name>
</gene>
<dbReference type="EMBL" id="CABCSJ010000002">
    <property type="protein sequence ID" value="VST63319.1"/>
    <property type="molecule type" value="Genomic_DNA"/>
</dbReference>
<comment type="caution">
    <text evidence="2">The sequence shown here is derived from an EMBL/GenBank/DDBJ whole genome shotgun (WGS) entry which is preliminary data.</text>
</comment>
<feature type="domain" description="Antirepressor protein C-terminal" evidence="1">
    <location>
        <begin position="56"/>
        <end position="144"/>
    </location>
</feature>
<evidence type="ECO:0000259" key="1">
    <source>
        <dbReference type="Pfam" id="PF03374"/>
    </source>
</evidence>
<evidence type="ECO:0000313" key="3">
    <source>
        <dbReference type="Proteomes" id="UP000405447"/>
    </source>
</evidence>
<dbReference type="Pfam" id="PF03374">
    <property type="entry name" value="ANT"/>
    <property type="match status" value="1"/>
</dbReference>
<dbReference type="AlphaFoldDB" id="A0AAQ2ZYK8"/>
<accession>A0AAQ2ZYK8</accession>
<reference evidence="2 3" key="1">
    <citation type="submission" date="2019-04" db="EMBL/GenBank/DDBJ databases">
        <authorList>
            <consortium name="Pathogen Informatics"/>
        </authorList>
    </citation>
    <scope>NUCLEOTIDE SEQUENCE [LARGE SCALE GENOMIC DNA]</scope>
    <source>
        <strain evidence="2 3">GPSC535</strain>
    </source>
</reference>
<dbReference type="Proteomes" id="UP000405447">
    <property type="component" value="Unassembled WGS sequence"/>
</dbReference>
<proteinExistence type="predicted"/>
<dbReference type="InterPro" id="IPR005039">
    <property type="entry name" value="Ant_C"/>
</dbReference>
<evidence type="ECO:0000313" key="2">
    <source>
        <dbReference type="EMBL" id="VST63319.1"/>
    </source>
</evidence>
<organism evidence="2 3">
    <name type="scientific">Streptococcus pneumoniae</name>
    <dbReference type="NCBI Taxonomy" id="1313"/>
    <lineage>
        <taxon>Bacteria</taxon>
        <taxon>Bacillati</taxon>
        <taxon>Bacillota</taxon>
        <taxon>Bacilli</taxon>
        <taxon>Lactobacillales</taxon>
        <taxon>Streptococcaceae</taxon>
        <taxon>Streptococcus</taxon>
    </lineage>
</organism>
<sequence length="148" mass="17724">MKNHVKEYLVGKDELEEEFIEFFEENEEVVNALIEIKTAFERCIKEMQLRFETRIFLEALCKEINLMSLKETANLFGISKKVLIKTLLRRRYFYKDEEGVVLPIGRFKGSYFQVKLERNKKGEIFKRQIFTTAKGRYEILSLLKYYGI</sequence>
<name>A0AAQ2ZYK8_STREE</name>
<protein>
    <recommendedName>
        <fullName evidence="1">Antirepressor protein C-terminal domain-containing protein</fullName>
    </recommendedName>
</protein>